<evidence type="ECO:0000313" key="1">
    <source>
        <dbReference type="EMBL" id="KPI39080.1"/>
    </source>
</evidence>
<dbReference type="RefSeq" id="XP_017999043.1">
    <property type="nucleotide sequence ID" value="XM_018144759.1"/>
</dbReference>
<dbReference type="Proteomes" id="UP000038010">
    <property type="component" value="Unassembled WGS sequence"/>
</dbReference>
<protein>
    <submittedName>
        <fullName evidence="1">Uncharacterized protein</fullName>
    </submittedName>
</protein>
<proteinExistence type="predicted"/>
<name>A0A0N1NZP6_9EURO</name>
<sequence length="353" mass="40212">MNYLIPLTDSGLASLTLSETLPPEVRLRIWTHLYRDVHIKLRLRDRRPKKRVRNRRPKQPKQTVTGFPRAPLLTCRLFHTEIASTALPIAARDWLLSYERCWPPIRPSAEPKHERMDNQPNAHSLPAKHYEFLERFGQYVTVVECKISTYEEPTFHKPFDISWFPNLLIMRSRCPVIVHRPRQADAPLNWAITNPTLAAAVGALLGGHWPAAVASQGASSPSALGTAYDFGWDNNIDETWEEDSNNSNDDDSNGVEAKFPTEEEEAVFWHAVENPNGMASRLLGVVGLRERWEANLERFAPASASNQPRLLTVVRWDPTPGVNKVLYLDVTNSKLVSRKDVTGKSVFQRPWNR</sequence>
<dbReference type="VEuPathDB" id="FungiDB:AB675_4608"/>
<dbReference type="AlphaFoldDB" id="A0A0N1NZP6"/>
<gene>
    <name evidence="1" type="ORF">AB675_4608</name>
</gene>
<comment type="caution">
    <text evidence="1">The sequence shown here is derived from an EMBL/GenBank/DDBJ whole genome shotgun (WGS) entry which is preliminary data.</text>
</comment>
<dbReference type="GeneID" id="28736639"/>
<keyword evidence="2" id="KW-1185">Reference proteome</keyword>
<accession>A0A0N1NZP6</accession>
<reference evidence="1 2" key="1">
    <citation type="submission" date="2015-06" db="EMBL/GenBank/DDBJ databases">
        <title>Draft genome of the ant-associated black yeast Phialophora attae CBS 131958.</title>
        <authorList>
            <person name="Moreno L.F."/>
            <person name="Stielow B.J."/>
            <person name="de Hoog S."/>
            <person name="Vicente V.A."/>
            <person name="Weiss V.A."/>
            <person name="de Vries M."/>
            <person name="Cruz L.M."/>
            <person name="Souza E.M."/>
        </authorList>
    </citation>
    <scope>NUCLEOTIDE SEQUENCE [LARGE SCALE GENOMIC DNA]</scope>
    <source>
        <strain evidence="1 2">CBS 131958</strain>
    </source>
</reference>
<organism evidence="1 2">
    <name type="scientific">Cyphellophora attinorum</name>
    <dbReference type="NCBI Taxonomy" id="1664694"/>
    <lineage>
        <taxon>Eukaryota</taxon>
        <taxon>Fungi</taxon>
        <taxon>Dikarya</taxon>
        <taxon>Ascomycota</taxon>
        <taxon>Pezizomycotina</taxon>
        <taxon>Eurotiomycetes</taxon>
        <taxon>Chaetothyriomycetidae</taxon>
        <taxon>Chaetothyriales</taxon>
        <taxon>Cyphellophoraceae</taxon>
        <taxon>Cyphellophora</taxon>
    </lineage>
</organism>
<dbReference type="EMBL" id="LFJN01000016">
    <property type="protein sequence ID" value="KPI39080.1"/>
    <property type="molecule type" value="Genomic_DNA"/>
</dbReference>
<evidence type="ECO:0000313" key="2">
    <source>
        <dbReference type="Proteomes" id="UP000038010"/>
    </source>
</evidence>